<name>A0AAV5QJN6_9ASCO</name>
<evidence type="ECO:0000256" key="4">
    <source>
        <dbReference type="PROSITE-ProRule" id="PRU00091"/>
    </source>
</evidence>
<feature type="region of interest" description="Disordered" evidence="5">
    <location>
        <begin position="1"/>
        <end position="24"/>
    </location>
</feature>
<dbReference type="AlphaFoldDB" id="A0AAV5QJN6"/>
<keyword evidence="3" id="KW-0862">Zinc</keyword>
<evidence type="ECO:0000256" key="1">
    <source>
        <dbReference type="ARBA" id="ARBA00022723"/>
    </source>
</evidence>
<keyword evidence="8" id="KW-1185">Reference proteome</keyword>
<feature type="compositionally biased region" description="Acidic residues" evidence="5">
    <location>
        <begin position="939"/>
        <end position="951"/>
    </location>
</feature>
<dbReference type="EMBL" id="BTFZ01000004">
    <property type="protein sequence ID" value="GMM34944.1"/>
    <property type="molecule type" value="Genomic_DNA"/>
</dbReference>
<dbReference type="InterPro" id="IPR017455">
    <property type="entry name" value="Znf_FYVE-rel"/>
</dbReference>
<accession>A0AAV5QJN6</accession>
<dbReference type="InterPro" id="IPR000306">
    <property type="entry name" value="Znf_FYVE"/>
</dbReference>
<feature type="compositionally biased region" description="Low complexity" evidence="5">
    <location>
        <begin position="311"/>
        <end position="334"/>
    </location>
</feature>
<dbReference type="GO" id="GO:0098588">
    <property type="term" value="C:bounding membrane of organelle"/>
    <property type="evidence" value="ECO:0007669"/>
    <property type="project" value="UniProtKB-ARBA"/>
</dbReference>
<dbReference type="PANTHER" id="PTHR39490:SF8">
    <property type="entry name" value="ZINC FINGER FYVE DOMAIN-CONTAINING PROTEIN 21"/>
    <property type="match status" value="1"/>
</dbReference>
<evidence type="ECO:0000313" key="7">
    <source>
        <dbReference type="EMBL" id="GMM34944.1"/>
    </source>
</evidence>
<dbReference type="CDD" id="cd15760">
    <property type="entry name" value="FYVE_scVPS27p_like"/>
    <property type="match status" value="1"/>
</dbReference>
<feature type="compositionally biased region" description="Low complexity" evidence="5">
    <location>
        <begin position="341"/>
        <end position="356"/>
    </location>
</feature>
<feature type="domain" description="FYVE-type" evidence="6">
    <location>
        <begin position="815"/>
        <end position="898"/>
    </location>
</feature>
<feature type="compositionally biased region" description="Basic and acidic residues" evidence="5">
    <location>
        <begin position="67"/>
        <end position="77"/>
    </location>
</feature>
<feature type="region of interest" description="Disordered" evidence="5">
    <location>
        <begin position="395"/>
        <end position="433"/>
    </location>
</feature>
<dbReference type="RefSeq" id="XP_064851944.1">
    <property type="nucleotide sequence ID" value="XM_064995872.1"/>
</dbReference>
<gene>
    <name evidence="7" type="ORF">DASC09_022690</name>
</gene>
<dbReference type="PANTHER" id="PTHR39490">
    <property type="entry name" value="ARRESTIN DOMAIN-CONTAINING PROTEIN D"/>
    <property type="match status" value="1"/>
</dbReference>
<feature type="compositionally biased region" description="Low complexity" evidence="5">
    <location>
        <begin position="395"/>
        <end position="404"/>
    </location>
</feature>
<evidence type="ECO:0000256" key="3">
    <source>
        <dbReference type="ARBA" id="ARBA00022833"/>
    </source>
</evidence>
<feature type="region of interest" description="Disordered" evidence="5">
    <location>
        <begin position="609"/>
        <end position="628"/>
    </location>
</feature>
<feature type="region of interest" description="Disordered" evidence="5">
    <location>
        <begin position="723"/>
        <end position="743"/>
    </location>
</feature>
<evidence type="ECO:0000313" key="8">
    <source>
        <dbReference type="Proteomes" id="UP001360560"/>
    </source>
</evidence>
<feature type="compositionally biased region" description="Basic and acidic residues" evidence="5">
    <location>
        <begin position="468"/>
        <end position="477"/>
    </location>
</feature>
<dbReference type="GeneID" id="90072923"/>
<reference evidence="7 8" key="1">
    <citation type="journal article" date="2023" name="Elife">
        <title>Identification of key yeast species and microbe-microbe interactions impacting larval growth of Drosophila in the wild.</title>
        <authorList>
            <person name="Mure A."/>
            <person name="Sugiura Y."/>
            <person name="Maeda R."/>
            <person name="Honda K."/>
            <person name="Sakurai N."/>
            <person name="Takahashi Y."/>
            <person name="Watada M."/>
            <person name="Katoh T."/>
            <person name="Gotoh A."/>
            <person name="Gotoh Y."/>
            <person name="Taniguchi I."/>
            <person name="Nakamura K."/>
            <person name="Hayashi T."/>
            <person name="Katayama T."/>
            <person name="Uemura T."/>
            <person name="Hattori Y."/>
        </authorList>
    </citation>
    <scope>NUCLEOTIDE SEQUENCE [LARGE SCALE GENOMIC DNA]</scope>
    <source>
        <strain evidence="7 8">SC-9</strain>
    </source>
</reference>
<dbReference type="SUPFAM" id="SSF81995">
    <property type="entry name" value="beta-sandwich domain of Sec23/24"/>
    <property type="match status" value="1"/>
</dbReference>
<keyword evidence="1" id="KW-0479">Metal-binding</keyword>
<protein>
    <submittedName>
        <fullName evidence="7">Pib2 protein</fullName>
    </submittedName>
</protein>
<dbReference type="PROSITE" id="PS50178">
    <property type="entry name" value="ZF_FYVE"/>
    <property type="match status" value="1"/>
</dbReference>
<feature type="region of interest" description="Disordered" evidence="5">
    <location>
        <begin position="122"/>
        <end position="172"/>
    </location>
</feature>
<organism evidence="7 8">
    <name type="scientific">Saccharomycopsis crataegensis</name>
    <dbReference type="NCBI Taxonomy" id="43959"/>
    <lineage>
        <taxon>Eukaryota</taxon>
        <taxon>Fungi</taxon>
        <taxon>Dikarya</taxon>
        <taxon>Ascomycota</taxon>
        <taxon>Saccharomycotina</taxon>
        <taxon>Saccharomycetes</taxon>
        <taxon>Saccharomycopsidaceae</taxon>
        <taxon>Saccharomycopsis</taxon>
    </lineage>
</organism>
<dbReference type="SMART" id="SM00064">
    <property type="entry name" value="FYVE"/>
    <property type="match status" value="1"/>
</dbReference>
<dbReference type="InterPro" id="IPR011011">
    <property type="entry name" value="Znf_FYVE_PHD"/>
</dbReference>
<feature type="region of interest" description="Disordered" evidence="5">
    <location>
        <begin position="932"/>
        <end position="951"/>
    </location>
</feature>
<evidence type="ECO:0000256" key="5">
    <source>
        <dbReference type="SAM" id="MobiDB-lite"/>
    </source>
</evidence>
<evidence type="ECO:0000256" key="2">
    <source>
        <dbReference type="ARBA" id="ARBA00022771"/>
    </source>
</evidence>
<feature type="compositionally biased region" description="Basic residues" evidence="5">
    <location>
        <begin position="405"/>
        <end position="425"/>
    </location>
</feature>
<dbReference type="Proteomes" id="UP001360560">
    <property type="component" value="Unassembled WGS sequence"/>
</dbReference>
<dbReference type="GO" id="GO:0008270">
    <property type="term" value="F:zinc ion binding"/>
    <property type="evidence" value="ECO:0007669"/>
    <property type="project" value="UniProtKB-KW"/>
</dbReference>
<keyword evidence="2 4" id="KW-0863">Zinc-finger</keyword>
<dbReference type="SUPFAM" id="SSF57903">
    <property type="entry name" value="FYVE/PHD zinc finger"/>
    <property type="match status" value="1"/>
</dbReference>
<feature type="compositionally biased region" description="Polar residues" evidence="5">
    <location>
        <begin position="478"/>
        <end position="493"/>
    </location>
</feature>
<feature type="region of interest" description="Disordered" evidence="5">
    <location>
        <begin position="59"/>
        <end position="84"/>
    </location>
</feature>
<comment type="caution">
    <text evidence="7">The sequence shown here is derived from an EMBL/GenBank/DDBJ whole genome shotgun (WGS) entry which is preliminary data.</text>
</comment>
<dbReference type="InterPro" id="IPR013083">
    <property type="entry name" value="Znf_RING/FYVE/PHD"/>
</dbReference>
<evidence type="ECO:0000259" key="6">
    <source>
        <dbReference type="PROSITE" id="PS50178"/>
    </source>
</evidence>
<dbReference type="GO" id="GO:0032266">
    <property type="term" value="F:phosphatidylinositol-3-phosphate binding"/>
    <property type="evidence" value="ECO:0007669"/>
    <property type="project" value="UniProtKB-ARBA"/>
</dbReference>
<dbReference type="Pfam" id="PF01363">
    <property type="entry name" value="FYVE"/>
    <property type="match status" value="1"/>
</dbReference>
<dbReference type="Gene3D" id="3.30.40.10">
    <property type="entry name" value="Zinc/RING finger domain, C3HC4 (zinc finger)"/>
    <property type="match status" value="1"/>
</dbReference>
<feature type="region of interest" description="Disordered" evidence="5">
    <location>
        <begin position="758"/>
        <end position="787"/>
    </location>
</feature>
<sequence length="951" mass="106746">MQPRSQEGTSDNEGMLRHDQGGTFRISNPVVEEVDEYEHQQDLTDQALRKLSMLGMATFENDEDSYDAEKEKVDNSGDKVSGLDQEKAKVFTSAGNNTTCYPVTQNQNHSEQIDKIKTQDQQMLFSQNKDTSRPSPYLNEDNNDENDFHTANSRLRKSSDSATNTTATFDDKLNPSFVSLTHQFARHRRATDNSQEYIERNEEDDKISVSNPQSGDSGVSVLNEEVDVTRSKNYVSYIESSELIPSGNTNGDGSTCSGDYNDIRFEGSGRFRQLKVIGEGVPYANLRQEQNQERQVDMGENNMQKEKYPNHQPVSQHQTQQPKQKQLTEETQQIQDHKMRQQQQQDEQHKQQTQQIHRQTQQIQQQTQQIQQQQQKLLQQQKEQQIQQQQKEQQLRKLQAQQQQQRHHVHQHHHHHHAQHAHHKPNTVDPNSVNIFSNQEIINDKLKLKQHHQQQQLLSGTSVPPQDNKSDREDRRSSNASLLQHQGPPSINQSVSVNAVKMNTSISDTTLGSGGSISNSTSATQSSTCLVNHSSDSLALVNAEDDLPEGISRPLYVPAVIRKTEETINLQEYYINMKEKQRKLQQQQLLRQQQLQAQQQQQQQQQQLQQQQHQQQQSHGDHSPIVPGMASGIIMKLKKKTSGSSSQPSSLSSTSPINVGLHYSTLGGIDHHGRDIGNRVSTNYLSTGGNSGANSIAQSPVDAAPGKVAEAFDAVNGLTTTGGVDGLQSNNNQNGASNLASSGTLKRFSGQAPLMQRNLTNGSVTSSNASLKSQRQSASPMSNGNGSHGNLVQLVATTFSHANREQVSTANWKPDGSTRSCFGCTREFNLLVRKHHCRKCGEIFCDQCLMHKVKLDYDLNFKVFGSNESMNRVKMGQLMNEGVGWEVKACDRCFKKYQLFLQEKFNEMTNQGEGVVESSGLKGIISQDQLEIRKKDPDAEGDDDGYDWSTF</sequence>
<feature type="region of interest" description="Disordered" evidence="5">
    <location>
        <begin position="448"/>
        <end position="493"/>
    </location>
</feature>
<dbReference type="InterPro" id="IPR052113">
    <property type="entry name" value="FYVE-type_Zinc_Finger"/>
</dbReference>
<proteinExistence type="predicted"/>
<feature type="region of interest" description="Disordered" evidence="5">
    <location>
        <begin position="304"/>
        <end position="356"/>
    </location>
</feature>
<feature type="compositionally biased region" description="Polar residues" evidence="5">
    <location>
        <begin position="1"/>
        <end position="12"/>
    </location>
</feature>